<dbReference type="InterPro" id="IPR019615">
    <property type="entry name" value="DUF2487"/>
</dbReference>
<name>A0A553ZZQ5_9BACI</name>
<dbReference type="EMBL" id="VLXZ01000004">
    <property type="protein sequence ID" value="TSB46927.1"/>
    <property type="molecule type" value="Genomic_DNA"/>
</dbReference>
<reference evidence="1 2" key="1">
    <citation type="submission" date="2019-07" db="EMBL/GenBank/DDBJ databases">
        <authorList>
            <person name="Park Y.J."/>
            <person name="Jeong S.E."/>
            <person name="Jung H.S."/>
        </authorList>
    </citation>
    <scope>NUCLEOTIDE SEQUENCE [LARGE SCALE GENOMIC DNA]</scope>
    <source>
        <strain evidence="2">P16(2019)</strain>
    </source>
</reference>
<accession>A0A553ZZQ5</accession>
<sequence length="151" mass="17460">MKWNTKDIKVYQQQKQYVDTVLIPLLPMSPGKELARSVTQSEYSMAISDELERMYQGRLIVSLPFTYQPVGSYESVLDQLNQWIHAWREDGIKHVVLVTSDSEWRSYETALSGTLIWLAAVSLSTMEPKERMNICSQIAQDLAPIFKKEWS</sequence>
<keyword evidence="2" id="KW-1185">Reference proteome</keyword>
<evidence type="ECO:0000313" key="1">
    <source>
        <dbReference type="EMBL" id="TSB46927.1"/>
    </source>
</evidence>
<organism evidence="1 2">
    <name type="scientific">Alkalicoccobacillus porphyridii</name>
    <dbReference type="NCBI Taxonomy" id="2597270"/>
    <lineage>
        <taxon>Bacteria</taxon>
        <taxon>Bacillati</taxon>
        <taxon>Bacillota</taxon>
        <taxon>Bacilli</taxon>
        <taxon>Bacillales</taxon>
        <taxon>Bacillaceae</taxon>
        <taxon>Alkalicoccobacillus</taxon>
    </lineage>
</organism>
<dbReference type="RefSeq" id="WP_143848157.1">
    <property type="nucleotide sequence ID" value="NZ_VLXZ01000004.1"/>
</dbReference>
<dbReference type="Proteomes" id="UP000318521">
    <property type="component" value="Unassembled WGS sequence"/>
</dbReference>
<evidence type="ECO:0000313" key="2">
    <source>
        <dbReference type="Proteomes" id="UP000318521"/>
    </source>
</evidence>
<proteinExistence type="predicted"/>
<dbReference type="Pfam" id="PF10673">
    <property type="entry name" value="DUF2487"/>
    <property type="match status" value="1"/>
</dbReference>
<protein>
    <submittedName>
        <fullName evidence="1">DUF2487 family protein</fullName>
    </submittedName>
</protein>
<gene>
    <name evidence="1" type="ORF">FN960_07860</name>
</gene>
<comment type="caution">
    <text evidence="1">The sequence shown here is derived from an EMBL/GenBank/DDBJ whole genome shotgun (WGS) entry which is preliminary data.</text>
</comment>
<dbReference type="OrthoDB" id="2678750at2"/>
<dbReference type="AlphaFoldDB" id="A0A553ZZQ5"/>